<dbReference type="PANTHER" id="PTHR10797">
    <property type="entry name" value="CCR4-NOT TRANSCRIPTION COMPLEX SUBUNIT"/>
    <property type="match status" value="1"/>
</dbReference>
<keyword evidence="14" id="KW-0805">Transcription regulation</keyword>
<comment type="subunit">
    <text evidence="6">Component of the CCR4-NOT complex, at least composed of CRR4 and CAF1 proteins.</text>
</comment>
<dbReference type="Gene3D" id="3.30.420.10">
    <property type="entry name" value="Ribonuclease H-like superfamily/Ribonuclease H"/>
    <property type="match status" value="1"/>
</dbReference>
<name>A0AAV1CK34_OLDCO</name>
<dbReference type="GO" id="GO:0046872">
    <property type="term" value="F:metal ion binding"/>
    <property type="evidence" value="ECO:0007669"/>
    <property type="project" value="UniProtKB-KW"/>
</dbReference>
<dbReference type="EMBL" id="OX459119">
    <property type="protein sequence ID" value="CAI9096094.1"/>
    <property type="molecule type" value="Genomic_DNA"/>
</dbReference>
<dbReference type="InterPro" id="IPR036397">
    <property type="entry name" value="RNaseH_sf"/>
</dbReference>
<dbReference type="GO" id="GO:0005737">
    <property type="term" value="C:cytoplasm"/>
    <property type="evidence" value="ECO:0007669"/>
    <property type="project" value="UniProtKB-SubCell"/>
</dbReference>
<evidence type="ECO:0000256" key="4">
    <source>
        <dbReference type="ARBA" id="ARBA00004496"/>
    </source>
</evidence>
<evidence type="ECO:0000256" key="13">
    <source>
        <dbReference type="ARBA" id="ARBA00022884"/>
    </source>
</evidence>
<dbReference type="GO" id="GO:0005634">
    <property type="term" value="C:nucleus"/>
    <property type="evidence" value="ECO:0007669"/>
    <property type="project" value="UniProtKB-SubCell"/>
</dbReference>
<comment type="subcellular location">
    <subcellularLocation>
        <location evidence="4">Cytoplasm</location>
    </subcellularLocation>
    <subcellularLocation>
        <location evidence="3">Nucleus</location>
    </subcellularLocation>
</comment>
<comment type="function">
    <text evidence="17">Ubiquitous transcription factor required for a diverse set of processes. It is a component of the CCR4 complex involved in the control of gene expression.</text>
</comment>
<organism evidence="18 19">
    <name type="scientific">Oldenlandia corymbosa var. corymbosa</name>
    <dbReference type="NCBI Taxonomy" id="529605"/>
    <lineage>
        <taxon>Eukaryota</taxon>
        <taxon>Viridiplantae</taxon>
        <taxon>Streptophyta</taxon>
        <taxon>Embryophyta</taxon>
        <taxon>Tracheophyta</taxon>
        <taxon>Spermatophyta</taxon>
        <taxon>Magnoliopsida</taxon>
        <taxon>eudicotyledons</taxon>
        <taxon>Gunneridae</taxon>
        <taxon>Pentapetalae</taxon>
        <taxon>asterids</taxon>
        <taxon>lamiids</taxon>
        <taxon>Gentianales</taxon>
        <taxon>Rubiaceae</taxon>
        <taxon>Rubioideae</taxon>
        <taxon>Spermacoceae</taxon>
        <taxon>Hedyotis-Oldenlandia complex</taxon>
        <taxon>Oldenlandia</taxon>
    </lineage>
</organism>
<evidence type="ECO:0000256" key="9">
    <source>
        <dbReference type="ARBA" id="ARBA00022722"/>
    </source>
</evidence>
<evidence type="ECO:0000256" key="3">
    <source>
        <dbReference type="ARBA" id="ARBA00004123"/>
    </source>
</evidence>
<keyword evidence="12" id="KW-0269">Exonuclease</keyword>
<evidence type="ECO:0000313" key="18">
    <source>
        <dbReference type="EMBL" id="CAI9096094.1"/>
    </source>
</evidence>
<keyword evidence="16" id="KW-0539">Nucleus</keyword>
<keyword evidence="11" id="KW-0378">Hydrolase</keyword>
<gene>
    <name evidence="18" type="ORF">OLC1_LOCUS6925</name>
</gene>
<dbReference type="SUPFAM" id="SSF53098">
    <property type="entry name" value="Ribonuclease H-like"/>
    <property type="match status" value="1"/>
</dbReference>
<evidence type="ECO:0000256" key="10">
    <source>
        <dbReference type="ARBA" id="ARBA00022723"/>
    </source>
</evidence>
<evidence type="ECO:0000256" key="14">
    <source>
        <dbReference type="ARBA" id="ARBA00023015"/>
    </source>
</evidence>
<keyword evidence="19" id="KW-1185">Reference proteome</keyword>
<dbReference type="InterPro" id="IPR006941">
    <property type="entry name" value="RNase_CAF1"/>
</dbReference>
<evidence type="ECO:0000256" key="11">
    <source>
        <dbReference type="ARBA" id="ARBA00022801"/>
    </source>
</evidence>
<keyword evidence="8" id="KW-0963">Cytoplasm</keyword>
<accession>A0AAV1CK34</accession>
<evidence type="ECO:0000256" key="15">
    <source>
        <dbReference type="ARBA" id="ARBA00023163"/>
    </source>
</evidence>
<keyword evidence="10" id="KW-0479">Metal-binding</keyword>
<comment type="cofactor">
    <cofactor evidence="2">
        <name>a divalent metal cation</name>
        <dbReference type="ChEBI" id="CHEBI:60240"/>
    </cofactor>
</comment>
<evidence type="ECO:0000256" key="6">
    <source>
        <dbReference type="ARBA" id="ARBA00011757"/>
    </source>
</evidence>
<evidence type="ECO:0000256" key="12">
    <source>
        <dbReference type="ARBA" id="ARBA00022839"/>
    </source>
</evidence>
<dbReference type="Pfam" id="PF04857">
    <property type="entry name" value="CAF1"/>
    <property type="match status" value="1"/>
</dbReference>
<dbReference type="GO" id="GO:0030014">
    <property type="term" value="C:CCR4-NOT complex"/>
    <property type="evidence" value="ECO:0007669"/>
    <property type="project" value="InterPro"/>
</dbReference>
<evidence type="ECO:0000256" key="8">
    <source>
        <dbReference type="ARBA" id="ARBA00022490"/>
    </source>
</evidence>
<dbReference type="GO" id="GO:0004535">
    <property type="term" value="F:poly(A)-specific ribonuclease activity"/>
    <property type="evidence" value="ECO:0007669"/>
    <property type="project" value="UniProtKB-EC"/>
</dbReference>
<keyword evidence="13" id="KW-0694">RNA-binding</keyword>
<evidence type="ECO:0000256" key="16">
    <source>
        <dbReference type="ARBA" id="ARBA00023242"/>
    </source>
</evidence>
<dbReference type="EC" id="3.1.13.4" evidence="7"/>
<dbReference type="AlphaFoldDB" id="A0AAV1CK34"/>
<dbReference type="InterPro" id="IPR012337">
    <property type="entry name" value="RNaseH-like_sf"/>
</dbReference>
<proteinExistence type="inferred from homology"/>
<keyword evidence="9" id="KW-0540">Nuclease</keyword>
<dbReference type="GO" id="GO:0003723">
    <property type="term" value="F:RNA binding"/>
    <property type="evidence" value="ECO:0007669"/>
    <property type="project" value="UniProtKB-KW"/>
</dbReference>
<evidence type="ECO:0000313" key="19">
    <source>
        <dbReference type="Proteomes" id="UP001161247"/>
    </source>
</evidence>
<dbReference type="Proteomes" id="UP001161247">
    <property type="component" value="Chromosome 2"/>
</dbReference>
<evidence type="ECO:0000256" key="5">
    <source>
        <dbReference type="ARBA" id="ARBA00008372"/>
    </source>
</evidence>
<keyword evidence="15" id="KW-0804">Transcription</keyword>
<evidence type="ECO:0000256" key="7">
    <source>
        <dbReference type="ARBA" id="ARBA00012161"/>
    </source>
</evidence>
<evidence type="ECO:0000256" key="2">
    <source>
        <dbReference type="ARBA" id="ARBA00001968"/>
    </source>
</evidence>
<reference evidence="18" key="1">
    <citation type="submission" date="2023-03" db="EMBL/GenBank/DDBJ databases">
        <authorList>
            <person name="Julca I."/>
        </authorList>
    </citation>
    <scope>NUCLEOTIDE SEQUENCE</scope>
</reference>
<comment type="similarity">
    <text evidence="5">Belongs to the CAF1 family.</text>
</comment>
<evidence type="ECO:0000256" key="17">
    <source>
        <dbReference type="ARBA" id="ARBA00025148"/>
    </source>
</evidence>
<protein>
    <recommendedName>
        <fullName evidence="7">poly(A)-specific ribonuclease</fullName>
        <ecNumber evidence="7">3.1.13.4</ecNumber>
    </recommendedName>
</protein>
<comment type="catalytic activity">
    <reaction evidence="1">
        <text>Exonucleolytic cleavage of poly(A) to 5'-AMP.</text>
        <dbReference type="EC" id="3.1.13.4"/>
    </reaction>
</comment>
<evidence type="ECO:0000256" key="1">
    <source>
        <dbReference type="ARBA" id="ARBA00001663"/>
    </source>
</evidence>
<dbReference type="InterPro" id="IPR039637">
    <property type="entry name" value="CNOT7/CNOT8/Pop2"/>
</dbReference>
<sequence>MPPTVRVVNSSNLRYEFRNINSVLRKNNTSFVAVDTEFPGIYHKSEKPYFRMSGEEHYGLMRKNVNELKLIQLGLTVSDESGKNTYIWEFNFRDFDLERDLGDVDSINMLKKQGIDFHTNRQEGISSVDFAREFVSSDLGFSLRWSLAPAFVSRFNPNVNWVFFHCNYDIGYFIRMLTQRHLPEKLTDFLELVTRCLGDRIYDLKEIVKFEPFGWQCGLDKVAKNLNMKRRAGQSHQAGSDSLLTLDCFFAAMRALNYQRGLGAAQFALRAFNYKLFGLAVDEAVMKKLDLMQNGAVGQYPEMMYDPYVGTAGGFDVGGFGVPVMSMKGFSSGHLRMVPLTLAVPIFGL</sequence>